<sequence length="317" mass="34876">MKRFYSTLATLALACAGTLAAAGDFKVTLLGTGVPNPRPERFSQSTLVEAGTQKLVFDVGRGMPIRLWQVKVPMGRIDAHFLTHFHSDHLVGLPDLWLTGWLRPRYGQRTKPFLIYGPAGTRQLMQGLQTAFADDIKIRLVDEQNPPEGITVDAREFEAPAVVYERDGVKVSSFTVDHGDVIKPAVGYRIDYGGRSAVISGDTRLSEELVRRAKGVDLLIHEVAAINPGLLKRSPAFQRIFAHHVSPAQAGSVFTRTQPRMAVYSHIARYDDAQTPAPTDEDIVRETRETYKGPLVVGADLMQFDIGAEGIAINMAQ</sequence>
<feature type="chain" id="PRO_5018759358" evidence="2">
    <location>
        <begin position="22"/>
        <end position="317"/>
    </location>
</feature>
<accession>A0A3R7F0X1</accession>
<feature type="signal peptide" evidence="2">
    <location>
        <begin position="1"/>
        <end position="21"/>
    </location>
</feature>
<dbReference type="InterPro" id="IPR044094">
    <property type="entry name" value="AtsA-like_MBL-fold"/>
</dbReference>
<reference evidence="4 5" key="1">
    <citation type="submission" date="2018-09" db="EMBL/GenBank/DDBJ databases">
        <title>Genome comparison of Alicycliphilus sp. BQ1, a polyurethanolytic bacterium, with its closest phylogenetic relatives Alicycliphilus denitrificans BC and K601, unable to attack polyurethane.</title>
        <authorList>
            <person name="Loza-Tavera H."/>
            <person name="Lozano L."/>
            <person name="Cevallos M."/>
            <person name="Maya-Lucas O."/>
            <person name="Garcia-Mena J."/>
            <person name="Hernandez J."/>
        </authorList>
    </citation>
    <scope>NUCLEOTIDE SEQUENCE [LARGE SCALE GENOMIC DNA]</scope>
    <source>
        <strain evidence="4 5">BQ1</strain>
    </source>
</reference>
<dbReference type="PANTHER" id="PTHR46018">
    <property type="entry name" value="ZINC PHOSPHODIESTERASE ELAC PROTEIN 1"/>
    <property type="match status" value="1"/>
</dbReference>
<dbReference type="Pfam" id="PF12706">
    <property type="entry name" value="Lactamase_B_2"/>
    <property type="match status" value="1"/>
</dbReference>
<dbReference type="PANTHER" id="PTHR46018:SF2">
    <property type="entry name" value="ZINC PHOSPHODIESTERASE ELAC PROTEIN 1"/>
    <property type="match status" value="1"/>
</dbReference>
<evidence type="ECO:0000313" key="5">
    <source>
        <dbReference type="Proteomes" id="UP000216225"/>
    </source>
</evidence>
<protein>
    <submittedName>
        <fullName evidence="4">MBL fold metallo-hydrolase</fullName>
    </submittedName>
</protein>
<dbReference type="SMART" id="SM00849">
    <property type="entry name" value="Lactamase_B"/>
    <property type="match status" value="1"/>
</dbReference>
<dbReference type="PROSITE" id="PS51257">
    <property type="entry name" value="PROKAR_LIPOPROTEIN"/>
    <property type="match status" value="1"/>
</dbReference>
<dbReference type="Proteomes" id="UP000216225">
    <property type="component" value="Unassembled WGS sequence"/>
</dbReference>
<dbReference type="SUPFAM" id="SSF56281">
    <property type="entry name" value="Metallo-hydrolase/oxidoreductase"/>
    <property type="match status" value="1"/>
</dbReference>
<dbReference type="InterPro" id="IPR001279">
    <property type="entry name" value="Metallo-B-lactamas"/>
</dbReference>
<evidence type="ECO:0000256" key="1">
    <source>
        <dbReference type="ARBA" id="ARBA00022801"/>
    </source>
</evidence>
<dbReference type="AlphaFoldDB" id="A0A3R7F0X1"/>
<dbReference type="CDD" id="cd07719">
    <property type="entry name" value="arylsulfatase_AtsA-like_MBL-fold"/>
    <property type="match status" value="1"/>
</dbReference>
<organism evidence="4 5">
    <name type="scientific">Alicycliphilus denitrificans</name>
    <dbReference type="NCBI Taxonomy" id="179636"/>
    <lineage>
        <taxon>Bacteria</taxon>
        <taxon>Pseudomonadati</taxon>
        <taxon>Pseudomonadota</taxon>
        <taxon>Betaproteobacteria</taxon>
        <taxon>Burkholderiales</taxon>
        <taxon>Comamonadaceae</taxon>
        <taxon>Alicycliphilus</taxon>
    </lineage>
</organism>
<dbReference type="Gene3D" id="3.60.15.10">
    <property type="entry name" value="Ribonuclease Z/Hydroxyacylglutathione hydrolase-like"/>
    <property type="match status" value="1"/>
</dbReference>
<evidence type="ECO:0000313" key="4">
    <source>
        <dbReference type="EMBL" id="RKJ98773.1"/>
    </source>
</evidence>
<comment type="caution">
    <text evidence="4">The sequence shown here is derived from an EMBL/GenBank/DDBJ whole genome shotgun (WGS) entry which is preliminary data.</text>
</comment>
<dbReference type="GO" id="GO:0042781">
    <property type="term" value="F:3'-tRNA processing endoribonuclease activity"/>
    <property type="evidence" value="ECO:0007669"/>
    <property type="project" value="TreeGrafter"/>
</dbReference>
<evidence type="ECO:0000256" key="2">
    <source>
        <dbReference type="SAM" id="SignalP"/>
    </source>
</evidence>
<keyword evidence="2" id="KW-0732">Signal</keyword>
<gene>
    <name evidence="4" type="ORF">CE154_003175</name>
</gene>
<proteinExistence type="predicted"/>
<dbReference type="InterPro" id="IPR036866">
    <property type="entry name" value="RibonucZ/Hydroxyglut_hydro"/>
</dbReference>
<evidence type="ECO:0000259" key="3">
    <source>
        <dbReference type="SMART" id="SM00849"/>
    </source>
</evidence>
<feature type="domain" description="Metallo-beta-lactamase" evidence="3">
    <location>
        <begin position="42"/>
        <end position="244"/>
    </location>
</feature>
<keyword evidence="1 4" id="KW-0378">Hydrolase</keyword>
<name>A0A3R7F0X1_9BURK</name>
<dbReference type="RefSeq" id="WP_094435089.1">
    <property type="nucleotide sequence ID" value="NZ_NKDB02000001.1"/>
</dbReference>
<dbReference type="EMBL" id="NKDB02000001">
    <property type="protein sequence ID" value="RKJ98773.1"/>
    <property type="molecule type" value="Genomic_DNA"/>
</dbReference>